<evidence type="ECO:0000259" key="4">
    <source>
        <dbReference type="Pfam" id="PF21000"/>
    </source>
</evidence>
<comment type="caution">
    <text evidence="5">The sequence shown here is derived from an EMBL/GenBank/DDBJ whole genome shotgun (WGS) entry which is preliminary data.</text>
</comment>
<dbReference type="GO" id="GO:0031422">
    <property type="term" value="C:RecQ family helicase-topoisomerase III complex"/>
    <property type="evidence" value="ECO:0007669"/>
    <property type="project" value="TreeGrafter"/>
</dbReference>
<feature type="domain" description="RMI1 N-terminal" evidence="4">
    <location>
        <begin position="16"/>
        <end position="60"/>
    </location>
</feature>
<evidence type="ECO:0000313" key="6">
    <source>
        <dbReference type="Proteomes" id="UP001283341"/>
    </source>
</evidence>
<dbReference type="EMBL" id="JAUEDM010000003">
    <property type="protein sequence ID" value="KAK3321603.1"/>
    <property type="molecule type" value="Genomic_DNA"/>
</dbReference>
<dbReference type="AlphaFoldDB" id="A0AAE0M7M7"/>
<dbReference type="Proteomes" id="UP001283341">
    <property type="component" value="Unassembled WGS sequence"/>
</dbReference>
<dbReference type="PANTHER" id="PTHR14790">
    <property type="entry name" value="RECQ-MEDIATED GENOME INSTABILITY PROTEIN 1 RMI1"/>
    <property type="match status" value="1"/>
</dbReference>
<reference evidence="5" key="1">
    <citation type="journal article" date="2023" name="Mol. Phylogenet. Evol.">
        <title>Genome-scale phylogeny and comparative genomics of the fungal order Sordariales.</title>
        <authorList>
            <person name="Hensen N."/>
            <person name="Bonometti L."/>
            <person name="Westerberg I."/>
            <person name="Brannstrom I.O."/>
            <person name="Guillou S."/>
            <person name="Cros-Aarteil S."/>
            <person name="Calhoun S."/>
            <person name="Haridas S."/>
            <person name="Kuo A."/>
            <person name="Mondo S."/>
            <person name="Pangilinan J."/>
            <person name="Riley R."/>
            <person name="LaButti K."/>
            <person name="Andreopoulos B."/>
            <person name="Lipzen A."/>
            <person name="Chen C."/>
            <person name="Yan M."/>
            <person name="Daum C."/>
            <person name="Ng V."/>
            <person name="Clum A."/>
            <person name="Steindorff A."/>
            <person name="Ohm R.A."/>
            <person name="Martin F."/>
            <person name="Silar P."/>
            <person name="Natvig D.O."/>
            <person name="Lalanne C."/>
            <person name="Gautier V."/>
            <person name="Ament-Velasquez S.L."/>
            <person name="Kruys A."/>
            <person name="Hutchinson M.I."/>
            <person name="Powell A.J."/>
            <person name="Barry K."/>
            <person name="Miller A.N."/>
            <person name="Grigoriev I.V."/>
            <person name="Debuchy R."/>
            <person name="Gladieux P."/>
            <person name="Hiltunen Thoren M."/>
            <person name="Johannesson H."/>
        </authorList>
    </citation>
    <scope>NUCLEOTIDE SEQUENCE</scope>
    <source>
        <strain evidence="5">CBS 118394</strain>
    </source>
</reference>
<dbReference type="InterPro" id="IPR042470">
    <property type="entry name" value="RMI1_N_C_sf"/>
</dbReference>
<protein>
    <recommendedName>
        <fullName evidence="2">RecQ-mediated genome instability protein 1</fullName>
    </recommendedName>
</protein>
<gene>
    <name evidence="5" type="ORF">B0H66DRAFT_175948</name>
</gene>
<dbReference type="GO" id="GO:0000712">
    <property type="term" value="P:resolution of meiotic recombination intermediates"/>
    <property type="evidence" value="ECO:0007669"/>
    <property type="project" value="TreeGrafter"/>
</dbReference>
<dbReference type="SMART" id="SM01161">
    <property type="entry name" value="DUF1767"/>
    <property type="match status" value="1"/>
</dbReference>
<evidence type="ECO:0000256" key="1">
    <source>
        <dbReference type="ARBA" id="ARBA00006395"/>
    </source>
</evidence>
<comment type="similarity">
    <text evidence="1">Belongs to the RMI1 family.</text>
</comment>
<dbReference type="InterPro" id="IPR013894">
    <property type="entry name" value="RMI1_OB"/>
</dbReference>
<keyword evidence="6" id="KW-1185">Reference proteome</keyword>
<evidence type="ECO:0000259" key="3">
    <source>
        <dbReference type="Pfam" id="PF08585"/>
    </source>
</evidence>
<dbReference type="Gene3D" id="2.40.50.770">
    <property type="entry name" value="RecQ-mediated genome instability protein Rmi1, C-terminal domain"/>
    <property type="match status" value="1"/>
</dbReference>
<evidence type="ECO:0000256" key="2">
    <source>
        <dbReference type="ARBA" id="ARBA00018987"/>
    </source>
</evidence>
<dbReference type="PANTHER" id="PTHR14790:SF15">
    <property type="entry name" value="RECQ-MEDIATED GENOME INSTABILITY PROTEIN 1"/>
    <property type="match status" value="1"/>
</dbReference>
<dbReference type="GO" id="GO:0000724">
    <property type="term" value="P:double-strand break repair via homologous recombination"/>
    <property type="evidence" value="ECO:0007669"/>
    <property type="project" value="TreeGrafter"/>
</dbReference>
<dbReference type="Pfam" id="PF21000">
    <property type="entry name" value="RMI1_N_N"/>
    <property type="match status" value="1"/>
</dbReference>
<sequence>MENAAQITASQLQQALRTQSIPVPSHSWLQTLVSSSRQQLPLASLIATARTRLLASDLTTRNLLDSTYIAEHTFPSSILPTPPNTNNTTINTEVKETCLGRDIAVQVLDIENLNRSRWEQVEELEAIERGEQTRGRQVIRLPTTTTLTGDGDDLGVVDESTQSTTTTAMTSGGAATAAREQEKQNKNATHKLVLQDAKGAKMFALELRRIDRIAVGKLNIGEKMLLRAGTVVARGVLLLEPATCQVLGGKVELWHKAWVEGRLARLKEEVGADRR</sequence>
<proteinExistence type="inferred from homology"/>
<dbReference type="GO" id="GO:0016604">
    <property type="term" value="C:nuclear body"/>
    <property type="evidence" value="ECO:0007669"/>
    <property type="project" value="TreeGrafter"/>
</dbReference>
<organism evidence="5 6">
    <name type="scientific">Apodospora peruviana</name>
    <dbReference type="NCBI Taxonomy" id="516989"/>
    <lineage>
        <taxon>Eukaryota</taxon>
        <taxon>Fungi</taxon>
        <taxon>Dikarya</taxon>
        <taxon>Ascomycota</taxon>
        <taxon>Pezizomycotina</taxon>
        <taxon>Sordariomycetes</taxon>
        <taxon>Sordariomycetidae</taxon>
        <taxon>Sordariales</taxon>
        <taxon>Lasiosphaeriaceae</taxon>
        <taxon>Apodospora</taxon>
    </lineage>
</organism>
<dbReference type="Pfam" id="PF08585">
    <property type="entry name" value="RMI1_N_C"/>
    <property type="match status" value="1"/>
</dbReference>
<feature type="domain" description="RecQ mediated genome instability protein 1 OB-fold" evidence="3">
    <location>
        <begin position="92"/>
        <end position="262"/>
    </location>
</feature>
<accession>A0AAE0M7M7</accession>
<evidence type="ECO:0000313" key="5">
    <source>
        <dbReference type="EMBL" id="KAK3321603.1"/>
    </source>
</evidence>
<reference evidence="5" key="2">
    <citation type="submission" date="2023-06" db="EMBL/GenBank/DDBJ databases">
        <authorList>
            <consortium name="Lawrence Berkeley National Laboratory"/>
            <person name="Haridas S."/>
            <person name="Hensen N."/>
            <person name="Bonometti L."/>
            <person name="Westerberg I."/>
            <person name="Brannstrom I.O."/>
            <person name="Guillou S."/>
            <person name="Cros-Aarteil S."/>
            <person name="Calhoun S."/>
            <person name="Kuo A."/>
            <person name="Mondo S."/>
            <person name="Pangilinan J."/>
            <person name="Riley R."/>
            <person name="Labutti K."/>
            <person name="Andreopoulos B."/>
            <person name="Lipzen A."/>
            <person name="Chen C."/>
            <person name="Yanf M."/>
            <person name="Daum C."/>
            <person name="Ng V."/>
            <person name="Clum A."/>
            <person name="Steindorff A."/>
            <person name="Ohm R."/>
            <person name="Martin F."/>
            <person name="Silar P."/>
            <person name="Natvig D."/>
            <person name="Lalanne C."/>
            <person name="Gautier V."/>
            <person name="Ament-Velasquez S.L."/>
            <person name="Kruys A."/>
            <person name="Hutchinson M.I."/>
            <person name="Powell A.J."/>
            <person name="Barry K."/>
            <person name="Miller A.N."/>
            <person name="Grigoriev I.V."/>
            <person name="Debuchy R."/>
            <person name="Gladieux P."/>
            <person name="Thoren M.H."/>
            <person name="Johannesson H."/>
        </authorList>
    </citation>
    <scope>NUCLEOTIDE SEQUENCE</scope>
    <source>
        <strain evidence="5">CBS 118394</strain>
    </source>
</reference>
<name>A0AAE0M7M7_9PEZI</name>
<dbReference type="InterPro" id="IPR049363">
    <property type="entry name" value="RMI1_N"/>
</dbReference>